<dbReference type="Gene3D" id="3.40.50.150">
    <property type="entry name" value="Vaccinia Virus protein VP39"/>
    <property type="match status" value="1"/>
</dbReference>
<keyword evidence="3" id="KW-1185">Reference proteome</keyword>
<gene>
    <name evidence="2" type="ORF">GCM10007094_00640</name>
</gene>
<feature type="compositionally biased region" description="Basic and acidic residues" evidence="1">
    <location>
        <begin position="1"/>
        <end position="11"/>
    </location>
</feature>
<dbReference type="EMBL" id="BMXE01000001">
    <property type="protein sequence ID" value="GHB17100.1"/>
    <property type="molecule type" value="Genomic_DNA"/>
</dbReference>
<dbReference type="InterPro" id="IPR029063">
    <property type="entry name" value="SAM-dependent_MTases_sf"/>
</dbReference>
<comment type="caution">
    <text evidence="2">The sequence shown here is derived from an EMBL/GenBank/DDBJ whole genome shotgun (WGS) entry which is preliminary data.</text>
</comment>
<proteinExistence type="predicted"/>
<reference evidence="3" key="1">
    <citation type="journal article" date="2019" name="Int. J. Syst. Evol. Microbiol.">
        <title>The Global Catalogue of Microorganisms (GCM) 10K type strain sequencing project: providing services to taxonomists for standard genome sequencing and annotation.</title>
        <authorList>
            <consortium name="The Broad Institute Genomics Platform"/>
            <consortium name="The Broad Institute Genome Sequencing Center for Infectious Disease"/>
            <person name="Wu L."/>
            <person name="Ma J."/>
        </authorList>
    </citation>
    <scope>NUCLEOTIDE SEQUENCE [LARGE SCALE GENOMIC DNA]</scope>
    <source>
        <strain evidence="3">KCTC 12861</strain>
    </source>
</reference>
<name>A0ABQ3DUS8_9HYPH</name>
<dbReference type="Proteomes" id="UP000637980">
    <property type="component" value="Unassembled WGS sequence"/>
</dbReference>
<sequence length="269" mass="31165">MTDARIAHENDSSPMNETVKRKRRTKILLKKIFPYKLVKRPPSRKEREAAKEAKRRAHLPDIPEEFAELPRGQYGLHKLIKDYDFKSVLDVGSGSGEHAALLHKHNKDVTALDFGVSLYANEGIDESSWTKITGNFYDFEFPEKFDCIWASHVLEHQPDPGVFIRRCRELVKKDGYIAITVPPLKHVIVGGHLTLWNAGLLLYQLVFNGIDCKDAAILTYDYNITIIVQNKARAEMHLDWDYGDIKRLKPYFPDFIDEPFEGQINRWNW</sequence>
<organism evidence="2 3">
    <name type="scientific">Pseudovibrio japonicus</name>
    <dbReference type="NCBI Taxonomy" id="366534"/>
    <lineage>
        <taxon>Bacteria</taxon>
        <taxon>Pseudomonadati</taxon>
        <taxon>Pseudomonadota</taxon>
        <taxon>Alphaproteobacteria</taxon>
        <taxon>Hyphomicrobiales</taxon>
        <taxon>Stappiaceae</taxon>
        <taxon>Pseudovibrio</taxon>
    </lineage>
</organism>
<protein>
    <submittedName>
        <fullName evidence="2">Uncharacterized protein</fullName>
    </submittedName>
</protein>
<dbReference type="PANTHER" id="PTHR43861">
    <property type="entry name" value="TRANS-ACONITATE 2-METHYLTRANSFERASE-RELATED"/>
    <property type="match status" value="1"/>
</dbReference>
<dbReference type="CDD" id="cd02440">
    <property type="entry name" value="AdoMet_MTases"/>
    <property type="match status" value="1"/>
</dbReference>
<feature type="region of interest" description="Disordered" evidence="1">
    <location>
        <begin position="1"/>
        <end position="21"/>
    </location>
</feature>
<accession>A0ABQ3DUS8</accession>
<evidence type="ECO:0000256" key="1">
    <source>
        <dbReference type="SAM" id="MobiDB-lite"/>
    </source>
</evidence>
<dbReference type="Pfam" id="PF13489">
    <property type="entry name" value="Methyltransf_23"/>
    <property type="match status" value="1"/>
</dbReference>
<dbReference type="SUPFAM" id="SSF53335">
    <property type="entry name" value="S-adenosyl-L-methionine-dependent methyltransferases"/>
    <property type="match status" value="1"/>
</dbReference>
<evidence type="ECO:0000313" key="2">
    <source>
        <dbReference type="EMBL" id="GHB17100.1"/>
    </source>
</evidence>
<dbReference type="RefSeq" id="WP_189434303.1">
    <property type="nucleotide sequence ID" value="NZ_BMXE01000001.1"/>
</dbReference>
<evidence type="ECO:0000313" key="3">
    <source>
        <dbReference type="Proteomes" id="UP000637980"/>
    </source>
</evidence>